<dbReference type="GO" id="GO:0045134">
    <property type="term" value="F:UDP phosphatase activity"/>
    <property type="evidence" value="ECO:0007669"/>
    <property type="project" value="TreeGrafter"/>
</dbReference>
<evidence type="ECO:0000256" key="6">
    <source>
        <dbReference type="SAM" id="MobiDB-lite"/>
    </source>
</evidence>
<dbReference type="AlphaFoldDB" id="A0A5N6KSQ8"/>
<evidence type="ECO:0008006" key="10">
    <source>
        <dbReference type="Google" id="ProtNLM"/>
    </source>
</evidence>
<feature type="compositionally biased region" description="Basic and acidic residues" evidence="6">
    <location>
        <begin position="41"/>
        <end position="51"/>
    </location>
</feature>
<dbReference type="GO" id="GO:0005794">
    <property type="term" value="C:Golgi apparatus"/>
    <property type="evidence" value="ECO:0007669"/>
    <property type="project" value="TreeGrafter"/>
</dbReference>
<evidence type="ECO:0000256" key="2">
    <source>
        <dbReference type="ARBA" id="ARBA00022801"/>
    </source>
</evidence>
<proteinExistence type="inferred from homology"/>
<evidence type="ECO:0000256" key="7">
    <source>
        <dbReference type="SAM" id="Phobius"/>
    </source>
</evidence>
<evidence type="ECO:0000313" key="9">
    <source>
        <dbReference type="Proteomes" id="UP000327013"/>
    </source>
</evidence>
<dbReference type="GO" id="GO:0006487">
    <property type="term" value="P:protein N-linked glycosylation"/>
    <property type="evidence" value="ECO:0007669"/>
    <property type="project" value="TreeGrafter"/>
</dbReference>
<evidence type="ECO:0000313" key="8">
    <source>
        <dbReference type="EMBL" id="KAB8343018.1"/>
    </source>
</evidence>
<dbReference type="EMBL" id="VIBQ01000012">
    <property type="protein sequence ID" value="KAB8343018.1"/>
    <property type="molecule type" value="Genomic_DNA"/>
</dbReference>
<dbReference type="PANTHER" id="PTHR11782">
    <property type="entry name" value="ADENOSINE/GUANOSINE DIPHOSPHATASE"/>
    <property type="match status" value="1"/>
</dbReference>
<keyword evidence="7" id="KW-0812">Transmembrane</keyword>
<dbReference type="GO" id="GO:0009134">
    <property type="term" value="P:nucleoside diphosphate catabolic process"/>
    <property type="evidence" value="ECO:0007669"/>
    <property type="project" value="TreeGrafter"/>
</dbReference>
<keyword evidence="7" id="KW-1133">Transmembrane helix</keyword>
<organism evidence="8 9">
    <name type="scientific">Carpinus fangiana</name>
    <dbReference type="NCBI Taxonomy" id="176857"/>
    <lineage>
        <taxon>Eukaryota</taxon>
        <taxon>Viridiplantae</taxon>
        <taxon>Streptophyta</taxon>
        <taxon>Embryophyta</taxon>
        <taxon>Tracheophyta</taxon>
        <taxon>Spermatophyta</taxon>
        <taxon>Magnoliopsida</taxon>
        <taxon>eudicotyledons</taxon>
        <taxon>Gunneridae</taxon>
        <taxon>Pentapetalae</taxon>
        <taxon>rosids</taxon>
        <taxon>fabids</taxon>
        <taxon>Fagales</taxon>
        <taxon>Betulaceae</taxon>
        <taxon>Carpinus</taxon>
    </lineage>
</organism>
<dbReference type="GO" id="GO:0004382">
    <property type="term" value="F:GDP phosphatase activity"/>
    <property type="evidence" value="ECO:0007669"/>
    <property type="project" value="TreeGrafter"/>
</dbReference>
<dbReference type="PROSITE" id="PS01238">
    <property type="entry name" value="GDA1_CD39_NTPASE"/>
    <property type="match status" value="1"/>
</dbReference>
<keyword evidence="4" id="KW-0547">Nucleotide-binding</keyword>
<reference evidence="8 9" key="1">
    <citation type="submission" date="2019-06" db="EMBL/GenBank/DDBJ databases">
        <title>A chromosomal-level reference genome of Carpinus fangiana (Coryloideae, Betulaceae).</title>
        <authorList>
            <person name="Yang X."/>
            <person name="Wang Z."/>
            <person name="Zhang L."/>
            <person name="Hao G."/>
            <person name="Liu J."/>
            <person name="Yang Y."/>
        </authorList>
    </citation>
    <scope>NUCLEOTIDE SEQUENCE [LARGE SCALE GENOMIC DNA]</scope>
    <source>
        <strain evidence="8">Cfa_2016G</strain>
        <tissue evidence="8">Leaf</tissue>
    </source>
</reference>
<dbReference type="OrthoDB" id="6372431at2759"/>
<feature type="region of interest" description="Disordered" evidence="6">
    <location>
        <begin position="24"/>
        <end position="63"/>
    </location>
</feature>
<evidence type="ECO:0000256" key="3">
    <source>
        <dbReference type="PIRSR" id="PIRSR600407-1"/>
    </source>
</evidence>
<dbReference type="PANTHER" id="PTHR11782:SF83">
    <property type="entry name" value="GUANOSINE-DIPHOSPHATASE"/>
    <property type="match status" value="1"/>
</dbReference>
<evidence type="ECO:0000256" key="1">
    <source>
        <dbReference type="ARBA" id="ARBA00009283"/>
    </source>
</evidence>
<dbReference type="Pfam" id="PF01150">
    <property type="entry name" value="GDA1_CD39"/>
    <property type="match status" value="1"/>
</dbReference>
<accession>A0A5N6KSQ8</accession>
<keyword evidence="2 5" id="KW-0378">Hydrolase</keyword>
<sequence length="554" mass="60940">MSFDTGSARHRPNLWSYISFSSANPRRSSVSLPLSEQADDPYEKHDREGRARRGTNPVDSYPSQWQAQKPRLIRYGAVAAVVVFLLWLIAPASRISGISAGSKSAAAGTTKCSKPFSPEKPLTQYALMIDAGSTGSRIHVYKFNNCGSTPELENEIFKMTPKKSGGSGLSSYDSDAEGAARSLDMLMDAAMQGVPKEDRSCTPIAVKATAGLRKLGEEKSNKILKAVRQRLENEYPFALVSQDKHGVEVMDGKDEGVYAWITTNYLLGKIGNADKTPTAAVFDLGGGSTQIVFQPTFPNADGGMPSQMEEGDHKYELQFGGRKFSLYQHSYLGYGLMEARAALHKAVYDEQSKANNGKDLTTVVNPCINPGYQETVDIQLADKKLSVVMKGNDKPDAKNCRRLTEKILNKQAECKIKPCAFNGVHQPPLAQTFAREDIYLFSYFYDRIQPLGLGDSFTVSDLMTLAEDVCSGESAWGRFRSVPDALDELKDRPESCLDLTFMFSLLHSGYEMPMERTVNIAKKIDGNELGWCLGASLPLLSKESGWTCKIKEVS</sequence>
<feature type="compositionally biased region" description="Polar residues" evidence="6">
    <location>
        <begin position="24"/>
        <end position="34"/>
    </location>
</feature>
<dbReference type="GO" id="GO:0016020">
    <property type="term" value="C:membrane"/>
    <property type="evidence" value="ECO:0007669"/>
    <property type="project" value="TreeGrafter"/>
</dbReference>
<dbReference type="GO" id="GO:0017111">
    <property type="term" value="F:ribonucleoside triphosphate phosphatase activity"/>
    <property type="evidence" value="ECO:0007669"/>
    <property type="project" value="TreeGrafter"/>
</dbReference>
<feature type="active site" description="Proton acceptor" evidence="3">
    <location>
        <position position="255"/>
    </location>
</feature>
<dbReference type="CDD" id="cd24040">
    <property type="entry name" value="ASKHA_NBD_GDA1"/>
    <property type="match status" value="1"/>
</dbReference>
<gene>
    <name evidence="8" type="ORF">FH972_022612</name>
</gene>
<evidence type="ECO:0000256" key="4">
    <source>
        <dbReference type="PIRSR" id="PIRSR600407-2"/>
    </source>
</evidence>
<dbReference type="Gene3D" id="3.30.420.150">
    <property type="entry name" value="Exopolyphosphatase. Domain 2"/>
    <property type="match status" value="1"/>
</dbReference>
<dbReference type="Gene3D" id="3.30.420.40">
    <property type="match status" value="1"/>
</dbReference>
<keyword evidence="7" id="KW-0472">Membrane</keyword>
<feature type="binding site" evidence="4">
    <location>
        <begin position="286"/>
        <end position="290"/>
    </location>
    <ligand>
        <name>ATP</name>
        <dbReference type="ChEBI" id="CHEBI:30616"/>
    </ligand>
</feature>
<dbReference type="GO" id="GO:0005524">
    <property type="term" value="F:ATP binding"/>
    <property type="evidence" value="ECO:0007669"/>
    <property type="project" value="UniProtKB-KW"/>
</dbReference>
<name>A0A5N6KSQ8_9ROSI</name>
<dbReference type="Proteomes" id="UP000327013">
    <property type="component" value="Unassembled WGS sequence"/>
</dbReference>
<comment type="caution">
    <text evidence="8">The sequence shown here is derived from an EMBL/GenBank/DDBJ whole genome shotgun (WGS) entry which is preliminary data.</text>
</comment>
<protein>
    <recommendedName>
        <fullName evidence="10">Guanosine-diphosphatase</fullName>
    </recommendedName>
</protein>
<dbReference type="InterPro" id="IPR000407">
    <property type="entry name" value="GDA1_CD39_NTPase"/>
</dbReference>
<comment type="similarity">
    <text evidence="1 5">Belongs to the GDA1/CD39 NTPase family.</text>
</comment>
<keyword evidence="9" id="KW-1185">Reference proteome</keyword>
<keyword evidence="4" id="KW-0067">ATP-binding</keyword>
<evidence type="ECO:0000256" key="5">
    <source>
        <dbReference type="RuleBase" id="RU003833"/>
    </source>
</evidence>
<feature type="transmembrane region" description="Helical" evidence="7">
    <location>
        <begin position="72"/>
        <end position="90"/>
    </location>
</feature>